<proteinExistence type="predicted"/>
<dbReference type="Gene3D" id="1.10.510.10">
    <property type="entry name" value="Transferase(Phosphotransferase) domain 1"/>
    <property type="match status" value="1"/>
</dbReference>
<dbReference type="GO" id="GO:0004674">
    <property type="term" value="F:protein serine/threonine kinase activity"/>
    <property type="evidence" value="ECO:0007669"/>
    <property type="project" value="UniProtKB-KW"/>
</dbReference>
<evidence type="ECO:0000256" key="3">
    <source>
        <dbReference type="ARBA" id="ARBA00022741"/>
    </source>
</evidence>
<dbReference type="GO" id="GO:0005524">
    <property type="term" value="F:ATP binding"/>
    <property type="evidence" value="ECO:0007669"/>
    <property type="project" value="UniProtKB-KW"/>
</dbReference>
<keyword evidence="3" id="KW-0547">Nucleotide-binding</keyword>
<evidence type="ECO:0000256" key="2">
    <source>
        <dbReference type="ARBA" id="ARBA00022679"/>
    </source>
</evidence>
<accession>A0A0K0G278</accession>
<feature type="domain" description="Protein kinase" evidence="6">
    <location>
        <begin position="1"/>
        <end position="170"/>
    </location>
</feature>
<dbReference type="SUPFAM" id="SSF56112">
    <property type="entry name" value="Protein kinase-like (PK-like)"/>
    <property type="match status" value="1"/>
</dbReference>
<dbReference type="GO" id="GO:0005634">
    <property type="term" value="C:nucleus"/>
    <property type="evidence" value="ECO:0007669"/>
    <property type="project" value="TreeGrafter"/>
</dbReference>
<reference evidence="8" key="2">
    <citation type="submission" date="2015-08" db="UniProtKB">
        <authorList>
            <consortium name="WormBaseParasite"/>
        </authorList>
    </citation>
    <scope>IDENTIFICATION</scope>
</reference>
<sequence>MFEMKDYDYFYEEVPKVIRDHRGGRDYSKREFLGSGGFGRWYLFTDFLTKIGMDVKIGDFGVGIKHENSVEKIMEACGTFTYLSPESLDGSGYSFGVDVWGLGVTLYVMVVGRDPFGNRINFLFYNRTLLCAYNIPSTVPLHTGDMIKSLFTCDPDCRPTIDDILKRDYLSSGSFLKGHLHKYVCGISLSNITEGFGFVGTGGYRVCTLMTFKCDDDSHENENIPEKEFKVDIEKS</sequence>
<dbReference type="PROSITE" id="PS50011">
    <property type="entry name" value="PROTEIN_KINASE_DOM"/>
    <property type="match status" value="1"/>
</dbReference>
<keyword evidence="7" id="KW-1185">Reference proteome</keyword>
<dbReference type="Proteomes" id="UP000035680">
    <property type="component" value="Unassembled WGS sequence"/>
</dbReference>
<keyword evidence="5" id="KW-0067">ATP-binding</keyword>
<keyword evidence="2" id="KW-0808">Transferase</keyword>
<dbReference type="STRING" id="75913.A0A0K0G278"/>
<dbReference type="PANTHER" id="PTHR24345:SF0">
    <property type="entry name" value="CELL CYCLE SERINE_THREONINE-PROTEIN KINASE CDC5_MSD2"/>
    <property type="match status" value="1"/>
</dbReference>
<dbReference type="AlphaFoldDB" id="A0A0K0G278"/>
<name>A0A0K0G278_STRVS</name>
<keyword evidence="1" id="KW-0723">Serine/threonine-protein kinase</keyword>
<protein>
    <submittedName>
        <fullName evidence="8">Serine/threonine-protein kinase polo (inferred by orthology to a D. melanogaster protein)</fullName>
    </submittedName>
</protein>
<dbReference type="InterPro" id="IPR011009">
    <property type="entry name" value="Kinase-like_dom_sf"/>
</dbReference>
<dbReference type="SMART" id="SM00220">
    <property type="entry name" value="S_TKc"/>
    <property type="match status" value="1"/>
</dbReference>
<evidence type="ECO:0000313" key="8">
    <source>
        <dbReference type="WBParaSite" id="SVE_1882400.1"/>
    </source>
</evidence>
<organism evidence="7 8">
    <name type="scientific">Strongyloides venezuelensis</name>
    <name type="common">Threadworm</name>
    <dbReference type="NCBI Taxonomy" id="75913"/>
    <lineage>
        <taxon>Eukaryota</taxon>
        <taxon>Metazoa</taxon>
        <taxon>Ecdysozoa</taxon>
        <taxon>Nematoda</taxon>
        <taxon>Chromadorea</taxon>
        <taxon>Rhabditida</taxon>
        <taxon>Tylenchina</taxon>
        <taxon>Panagrolaimomorpha</taxon>
        <taxon>Strongyloidoidea</taxon>
        <taxon>Strongyloididae</taxon>
        <taxon>Strongyloides</taxon>
    </lineage>
</organism>
<dbReference type="WBParaSite" id="SVE_1882400.1">
    <property type="protein sequence ID" value="SVE_1882400.1"/>
    <property type="gene ID" value="SVE_1882400"/>
</dbReference>
<dbReference type="Pfam" id="PF00069">
    <property type="entry name" value="Pkinase"/>
    <property type="match status" value="1"/>
</dbReference>
<keyword evidence="4" id="KW-0418">Kinase</keyword>
<evidence type="ECO:0000256" key="1">
    <source>
        <dbReference type="ARBA" id="ARBA00022527"/>
    </source>
</evidence>
<dbReference type="InterPro" id="IPR000719">
    <property type="entry name" value="Prot_kinase_dom"/>
</dbReference>
<reference evidence="7" key="1">
    <citation type="submission" date="2014-07" db="EMBL/GenBank/DDBJ databases">
        <authorList>
            <person name="Martin A.A"/>
            <person name="De Silva N."/>
        </authorList>
    </citation>
    <scope>NUCLEOTIDE SEQUENCE</scope>
</reference>
<evidence type="ECO:0000256" key="5">
    <source>
        <dbReference type="ARBA" id="ARBA00022840"/>
    </source>
</evidence>
<dbReference type="PANTHER" id="PTHR24345">
    <property type="entry name" value="SERINE/THREONINE-PROTEIN KINASE PLK"/>
    <property type="match status" value="1"/>
</dbReference>
<evidence type="ECO:0000256" key="4">
    <source>
        <dbReference type="ARBA" id="ARBA00022777"/>
    </source>
</evidence>
<evidence type="ECO:0000313" key="7">
    <source>
        <dbReference type="Proteomes" id="UP000035680"/>
    </source>
</evidence>
<evidence type="ECO:0000259" key="6">
    <source>
        <dbReference type="PROSITE" id="PS50011"/>
    </source>
</evidence>